<dbReference type="RefSeq" id="WP_184527571.1">
    <property type="nucleotide sequence ID" value="NZ_JACHGK010000011.1"/>
</dbReference>
<reference evidence="1 2" key="1">
    <citation type="submission" date="2020-08" db="EMBL/GenBank/DDBJ databases">
        <title>Genomic Encyclopedia of Type Strains, Phase IV (KMG-IV): sequencing the most valuable type-strain genomes for metagenomic binning, comparative biology and taxonomic classification.</title>
        <authorList>
            <person name="Goeker M."/>
        </authorList>
    </citation>
    <scope>NUCLEOTIDE SEQUENCE [LARGE SCALE GENOMIC DNA]</scope>
    <source>
        <strain evidence="1 2">DSM 5391</strain>
    </source>
</reference>
<dbReference type="Proteomes" id="UP000531594">
    <property type="component" value="Unassembled WGS sequence"/>
</dbReference>
<name>A0A7X0HVT8_9BACI</name>
<accession>A0A7X0HVT8</accession>
<proteinExistence type="predicted"/>
<protein>
    <submittedName>
        <fullName evidence="1">Uncharacterized protein</fullName>
    </submittedName>
</protein>
<evidence type="ECO:0000313" key="2">
    <source>
        <dbReference type="Proteomes" id="UP000531594"/>
    </source>
</evidence>
<evidence type="ECO:0000313" key="1">
    <source>
        <dbReference type="EMBL" id="MBB6446511.1"/>
    </source>
</evidence>
<comment type="caution">
    <text evidence="1">The sequence shown here is derived from an EMBL/GenBank/DDBJ whole genome shotgun (WGS) entry which is preliminary data.</text>
</comment>
<organism evidence="1 2">
    <name type="scientific">Bacillus benzoevorans</name>
    <dbReference type="NCBI Taxonomy" id="1456"/>
    <lineage>
        <taxon>Bacteria</taxon>
        <taxon>Bacillati</taxon>
        <taxon>Bacillota</taxon>
        <taxon>Bacilli</taxon>
        <taxon>Bacillales</taxon>
        <taxon>Bacillaceae</taxon>
        <taxon>Bacillus</taxon>
    </lineage>
</organism>
<sequence>MNLTNQALWAELKFKVLESALMLQDGYSDNEVIGKLMEVVEILNNTEPKGD</sequence>
<dbReference type="EMBL" id="JACHGK010000011">
    <property type="protein sequence ID" value="MBB6446511.1"/>
    <property type="molecule type" value="Genomic_DNA"/>
</dbReference>
<gene>
    <name evidence="1" type="ORF">HNR53_003170</name>
</gene>
<keyword evidence="2" id="KW-1185">Reference proteome</keyword>
<dbReference type="AlphaFoldDB" id="A0A7X0HVT8"/>